<dbReference type="PANTHER" id="PTHR46332">
    <property type="entry name" value="ASPARTATE BETA-HYDROXYLASE DOMAIN-CONTAINING PROTEIN 2"/>
    <property type="match status" value="1"/>
</dbReference>
<dbReference type="PANTHER" id="PTHR46332:SF5">
    <property type="entry name" value="ASPARTATE BETA-HYDROXYLASE DOMAIN CONTAINING 2"/>
    <property type="match status" value="1"/>
</dbReference>
<dbReference type="InterPro" id="IPR007803">
    <property type="entry name" value="Asp/Arg/Pro-Hydrxlase"/>
</dbReference>
<dbReference type="InterPro" id="IPR051821">
    <property type="entry name" value="Asp/Asn_beta-hydroxylase"/>
</dbReference>
<evidence type="ECO:0000256" key="3">
    <source>
        <dbReference type="ARBA" id="ARBA00023002"/>
    </source>
</evidence>
<accession>Q6VTA1</accession>
<comment type="similarity">
    <text evidence="1">Belongs to the aspartyl/asparaginyl beta-hydroxylase family.</text>
</comment>
<dbReference type="EMBL" id="AH013687">
    <property type="protein sequence ID" value="AAS47549.1"/>
    <property type="molecule type" value="Genomic_DNA"/>
</dbReference>
<dbReference type="SUPFAM" id="SSF51197">
    <property type="entry name" value="Clavaminate synthase-like"/>
    <property type="match status" value="1"/>
</dbReference>
<protein>
    <submittedName>
        <fullName evidence="5">Putative dioxygenase</fullName>
    </submittedName>
</protein>
<evidence type="ECO:0000256" key="2">
    <source>
        <dbReference type="ARBA" id="ARBA00022964"/>
    </source>
</evidence>
<proteinExistence type="inferred from homology"/>
<organism evidence="5">
    <name type="scientific">symbiont bacterium of Paederus fuscipes</name>
    <dbReference type="NCBI Taxonomy" id="176282"/>
    <lineage>
        <taxon>Bacteria</taxon>
    </lineage>
</organism>
<evidence type="ECO:0000313" key="5">
    <source>
        <dbReference type="EMBL" id="AAS47549.1"/>
    </source>
</evidence>
<dbReference type="InterPro" id="IPR027443">
    <property type="entry name" value="IPNS-like_sf"/>
</dbReference>
<keyword evidence="3" id="KW-0560">Oxidoreductase</keyword>
<dbReference type="GO" id="GO:0051213">
    <property type="term" value="F:dioxygenase activity"/>
    <property type="evidence" value="ECO:0007669"/>
    <property type="project" value="UniProtKB-KW"/>
</dbReference>
<reference evidence="5" key="2">
    <citation type="journal article" date="2004" name="J. Bacteriol.">
        <title>Evidence for a symbiosis island involved in horizontal acquisition of pederin biosynthetic capabilities by the bacterial symbiont of Paederus fuscipes beetles.</title>
        <authorList>
            <person name="Piel J."/>
            <person name="Hofer I."/>
            <person name="Hui D."/>
        </authorList>
    </citation>
    <scope>NUCLEOTIDE SEQUENCE</scope>
</reference>
<dbReference type="Gene3D" id="2.60.120.330">
    <property type="entry name" value="B-lactam Antibiotic, Isopenicillin N Synthase, Chain"/>
    <property type="match status" value="1"/>
</dbReference>
<name>Q6VTA1_UNCXX</name>
<reference evidence="5" key="1">
    <citation type="journal article" date="2002" name="Proc. Natl. Acad. Sci. U.S.A.">
        <title>A polyketide synthase-peptide synthetase gene cluster from an uncultured bacterial symbiont of Paederus beetles.</title>
        <authorList>
            <person name="Piel J."/>
        </authorList>
    </citation>
    <scope>NUCLEOTIDE SEQUENCE</scope>
</reference>
<dbReference type="AlphaFoldDB" id="Q6VTA1"/>
<keyword evidence="2 5" id="KW-0223">Dioxygenase</keyword>
<sequence length="247" mass="28156">MSWIYDCAVSALRWWFDRRISGSATLEADQLFPNARHFVSNWAEIREEASRATRHLHKIPRFHELMRAQKSISANDGRDWRMFVARAYGVTFQPNLKQCPTLASILACSPDVLSASFSILGPGKFVPPHRGPFRGVLRGYLVLTMPKHDDGIPAAVLMIDGCEHRLEEGDFVLWDDTFEHSVWNESNESRIVLLLDIKRRNMPLDLSIVSNIIIYGIRLSILLSRSRRSLAILSRLPDKADDSLDQS</sequence>
<dbReference type="Pfam" id="PF05118">
    <property type="entry name" value="Asp_Arg_Hydrox"/>
    <property type="match status" value="1"/>
</dbReference>
<evidence type="ECO:0000256" key="1">
    <source>
        <dbReference type="ARBA" id="ARBA00007730"/>
    </source>
</evidence>
<feature type="domain" description="Aspartyl/asparaginy/proline hydroxylase" evidence="4">
    <location>
        <begin position="40"/>
        <end position="199"/>
    </location>
</feature>
<evidence type="ECO:0000259" key="4">
    <source>
        <dbReference type="Pfam" id="PF05118"/>
    </source>
</evidence>